<dbReference type="PROSITE" id="PS51257">
    <property type="entry name" value="PROKAR_LIPOPROTEIN"/>
    <property type="match status" value="1"/>
</dbReference>
<dbReference type="SFLD" id="SFLDG01125">
    <property type="entry name" value="C1.1:_Acid_Phosphatase_Like"/>
    <property type="match status" value="1"/>
</dbReference>
<dbReference type="SUPFAM" id="SSF56784">
    <property type="entry name" value="HAD-like"/>
    <property type="match status" value="1"/>
</dbReference>
<dbReference type="NCBIfam" id="TIGR01533">
    <property type="entry name" value="lipo_e_P4"/>
    <property type="match status" value="1"/>
</dbReference>
<dbReference type="Pfam" id="PF03767">
    <property type="entry name" value="Acid_phosphat_B"/>
    <property type="match status" value="1"/>
</dbReference>
<dbReference type="OrthoDB" id="395856at2"/>
<dbReference type="RefSeq" id="WP_105047607.1">
    <property type="nucleotide sequence ID" value="NZ_CP150661.1"/>
</dbReference>
<keyword evidence="3" id="KW-1185">Reference proteome</keyword>
<dbReference type="Gene3D" id="3.40.50.1000">
    <property type="entry name" value="HAD superfamily/HAD-like"/>
    <property type="match status" value="1"/>
</dbReference>
<keyword evidence="1" id="KW-0732">Signal</keyword>
<dbReference type="InterPro" id="IPR036412">
    <property type="entry name" value="HAD-like_sf"/>
</dbReference>
<comment type="caution">
    <text evidence="2">The sequence shown here is derived from an EMBL/GenBank/DDBJ whole genome shotgun (WGS) entry which is preliminary data.</text>
</comment>
<gene>
    <name evidence="2" type="ORF">BTO14_01215</name>
</gene>
<proteinExistence type="predicted"/>
<dbReference type="CDD" id="cd07534">
    <property type="entry name" value="HAD_CAP"/>
    <property type="match status" value="1"/>
</dbReference>
<dbReference type="GO" id="GO:0009279">
    <property type="term" value="C:cell outer membrane"/>
    <property type="evidence" value="ECO:0007669"/>
    <property type="project" value="InterPro"/>
</dbReference>
<dbReference type="InterPro" id="IPR005519">
    <property type="entry name" value="Acid_phosphat_B-like"/>
</dbReference>
<organism evidence="2 3">
    <name type="scientific">Polaribacter butkevichii</name>
    <dbReference type="NCBI Taxonomy" id="218490"/>
    <lineage>
        <taxon>Bacteria</taxon>
        <taxon>Pseudomonadati</taxon>
        <taxon>Bacteroidota</taxon>
        <taxon>Flavobacteriia</taxon>
        <taxon>Flavobacteriales</taxon>
        <taxon>Flavobacteriaceae</taxon>
    </lineage>
</organism>
<reference evidence="2 3" key="1">
    <citation type="submission" date="2016-12" db="EMBL/GenBank/DDBJ databases">
        <title>Trade-off between light-utilization and light-protection in marine flavobacteria.</title>
        <authorList>
            <person name="Kumagai Y."/>
            <person name="Yoshizawa S."/>
            <person name="Kogure K."/>
            <person name="Iwasaki W."/>
        </authorList>
    </citation>
    <scope>NUCLEOTIDE SEQUENCE [LARGE SCALE GENOMIC DNA]</scope>
    <source>
        <strain evidence="2 3">KCTC 12100</strain>
    </source>
</reference>
<dbReference type="EMBL" id="MSCK01000001">
    <property type="protein sequence ID" value="PQJ71953.1"/>
    <property type="molecule type" value="Genomic_DNA"/>
</dbReference>
<keyword evidence="2" id="KW-0449">Lipoprotein</keyword>
<dbReference type="PANTHER" id="PTHR31284:SF10">
    <property type="entry name" value="ACID PHOSPHATASE-LIKE PROTEIN"/>
    <property type="match status" value="1"/>
</dbReference>
<evidence type="ECO:0000313" key="2">
    <source>
        <dbReference type="EMBL" id="PQJ71953.1"/>
    </source>
</evidence>
<dbReference type="SFLD" id="SFLDS00003">
    <property type="entry name" value="Haloacid_Dehalogenase"/>
    <property type="match status" value="1"/>
</dbReference>
<name>A0A2P6CAL3_9FLAO</name>
<dbReference type="AlphaFoldDB" id="A0A2P6CAL3"/>
<sequence>MKNKIIISLFTVFIFLGCKTQITTIKQKNIRKTTLQEHAIQAVLWQQNASEYKALTYQAYNLAQLQLDKIIAENNAQKPMAIVTDIDETVLDNSPYSGKQIELDENYTSLRWAEWVKKENAKSIPGAVAFFNYAQSKNIQVFYISNRDAKQTKETIKNLKLRGFPFADETHVLLKTNSSEKGTRRNIVEKTHEIVLLLGDNLSDFSSIFENSSTIKRNNNADNLKASFGTKFIVLPNPMYGDWETKGIFEGKYNWSNAQKDSIRRKKITSY</sequence>
<dbReference type="InterPro" id="IPR023214">
    <property type="entry name" value="HAD_sf"/>
</dbReference>
<dbReference type="PIRSF" id="PIRSF019271">
    <property type="entry name" value="Acid_Ptase_C"/>
    <property type="match status" value="1"/>
</dbReference>
<evidence type="ECO:0000256" key="1">
    <source>
        <dbReference type="ARBA" id="ARBA00022729"/>
    </source>
</evidence>
<dbReference type="InterPro" id="IPR006423">
    <property type="entry name" value="Lipo_e_P4"/>
</dbReference>
<accession>A0A2P6CAL3</accession>
<dbReference type="Proteomes" id="UP000247345">
    <property type="component" value="Unassembled WGS sequence"/>
</dbReference>
<evidence type="ECO:0000313" key="3">
    <source>
        <dbReference type="Proteomes" id="UP000247345"/>
    </source>
</evidence>
<dbReference type="PANTHER" id="PTHR31284">
    <property type="entry name" value="ACID PHOSPHATASE-LIKE PROTEIN"/>
    <property type="match status" value="1"/>
</dbReference>
<protein>
    <submittedName>
        <fullName evidence="2">5'-nucleotidase, lipoprotein e(P4) family</fullName>
    </submittedName>
</protein>